<keyword evidence="6" id="KW-1185">Reference proteome</keyword>
<dbReference type="AlphaFoldDB" id="A0A974NEI3"/>
<dbReference type="InterPro" id="IPR036779">
    <property type="entry name" value="LysM_dom_sf"/>
</dbReference>
<dbReference type="Gene3D" id="3.10.350.10">
    <property type="entry name" value="LysM domain"/>
    <property type="match status" value="1"/>
</dbReference>
<proteinExistence type="inferred from homology"/>
<feature type="domain" description="LysM" evidence="4">
    <location>
        <begin position="66"/>
        <end position="110"/>
    </location>
</feature>
<dbReference type="InterPro" id="IPR016047">
    <property type="entry name" value="M23ase_b-sheet_dom"/>
</dbReference>
<keyword evidence="3" id="KW-0732">Signal</keyword>
<gene>
    <name evidence="5" type="ORF">JHT90_12945</name>
</gene>
<dbReference type="GO" id="GO:0004222">
    <property type="term" value="F:metalloendopeptidase activity"/>
    <property type="evidence" value="ECO:0007669"/>
    <property type="project" value="TreeGrafter"/>
</dbReference>
<feature type="chain" id="PRO_5037701975" evidence="3">
    <location>
        <begin position="29"/>
        <end position="291"/>
    </location>
</feature>
<reference evidence="5 6" key="1">
    <citation type="submission" date="2021-01" db="EMBL/GenBank/DDBJ databases">
        <title>Entomomonas sp. F2A isolated from a house cricket (Acheta domesticus).</title>
        <authorList>
            <person name="Spergser J."/>
            <person name="Busse H.-J."/>
        </authorList>
    </citation>
    <scope>NUCLEOTIDE SEQUENCE [LARGE SCALE GENOMIC DNA]</scope>
    <source>
        <strain evidence="5 6">F2A</strain>
    </source>
</reference>
<organism evidence="5 6">
    <name type="scientific">Entomomonas asaccharolytica</name>
    <dbReference type="NCBI Taxonomy" id="2785331"/>
    <lineage>
        <taxon>Bacteria</taxon>
        <taxon>Pseudomonadati</taxon>
        <taxon>Pseudomonadota</taxon>
        <taxon>Gammaproteobacteria</taxon>
        <taxon>Pseudomonadales</taxon>
        <taxon>Pseudomonadaceae</taxon>
        <taxon>Entomomonas</taxon>
    </lineage>
</organism>
<dbReference type="SUPFAM" id="SSF51261">
    <property type="entry name" value="Duplicated hybrid motif"/>
    <property type="match status" value="1"/>
</dbReference>
<feature type="signal peptide" evidence="3">
    <location>
        <begin position="1"/>
        <end position="28"/>
    </location>
</feature>
<dbReference type="Gene3D" id="2.70.70.10">
    <property type="entry name" value="Glucose Permease (Domain IIA)"/>
    <property type="match status" value="1"/>
</dbReference>
<dbReference type="GO" id="GO:0009279">
    <property type="term" value="C:cell outer membrane"/>
    <property type="evidence" value="ECO:0007669"/>
    <property type="project" value="TreeGrafter"/>
</dbReference>
<dbReference type="Pfam" id="PF01476">
    <property type="entry name" value="LysM"/>
    <property type="match status" value="1"/>
</dbReference>
<dbReference type="CDD" id="cd12797">
    <property type="entry name" value="M23_peptidase"/>
    <property type="match status" value="1"/>
</dbReference>
<dbReference type="RefSeq" id="WP_201091684.1">
    <property type="nucleotide sequence ID" value="NZ_CP067393.1"/>
</dbReference>
<feature type="compositionally biased region" description="Low complexity" evidence="2">
    <location>
        <begin position="133"/>
        <end position="162"/>
    </location>
</feature>
<sequence>MGLLNSKLLPISSLSILILLTACSNDNARVQVVDKTTNYNKKVKVTSVPYSGKVVQAGSYTPVTKGQHVVQGGETLYSLAFNYGRDWRELANENNIGAPYTIYPGQVISLSGKAVSATTTTTKTHDSGSIKVTTTQKPTTATTTKPAATQTQAQTKTTTATPTPTTAVVGGWTWPAIGSVISTYSPTGSLNKGIDIAANEGTAVMAASSGTVVYAGNNLHGYGNLLIIKHNDSFVSAYGHNRSLLVKEGQKVTAGQKIAEMGSTGADRVKLHFEIRLNGKPVDPLKYLPKK</sequence>
<accession>A0A974NEI3</accession>
<feature type="region of interest" description="Disordered" evidence="2">
    <location>
        <begin position="123"/>
        <end position="162"/>
    </location>
</feature>
<evidence type="ECO:0000256" key="3">
    <source>
        <dbReference type="SAM" id="SignalP"/>
    </source>
</evidence>
<protein>
    <submittedName>
        <fullName evidence="5">Peptidoglycan DD-metalloendopeptidase family protein</fullName>
    </submittedName>
</protein>
<dbReference type="InterPro" id="IPR011055">
    <property type="entry name" value="Dup_hybrid_motif"/>
</dbReference>
<dbReference type="KEGG" id="eaz:JHT90_12945"/>
<evidence type="ECO:0000313" key="5">
    <source>
        <dbReference type="EMBL" id="QQP85275.1"/>
    </source>
</evidence>
<dbReference type="SMART" id="SM00257">
    <property type="entry name" value="LysM"/>
    <property type="match status" value="1"/>
</dbReference>
<dbReference type="FunFam" id="2.70.70.10:FF:000010">
    <property type="entry name" value="M23 family peptidase"/>
    <property type="match status" value="1"/>
</dbReference>
<dbReference type="InterPro" id="IPR050570">
    <property type="entry name" value="Cell_wall_metabolism_enzyme"/>
</dbReference>
<dbReference type="Proteomes" id="UP000595278">
    <property type="component" value="Chromosome"/>
</dbReference>
<dbReference type="PROSITE" id="PS51257">
    <property type="entry name" value="PROKAR_LIPOPROTEIN"/>
    <property type="match status" value="1"/>
</dbReference>
<dbReference type="PANTHER" id="PTHR21666:SF263">
    <property type="entry name" value="MUREIN HYDROLASE ACTIVATOR NLPD"/>
    <property type="match status" value="1"/>
</dbReference>
<evidence type="ECO:0000313" key="6">
    <source>
        <dbReference type="Proteomes" id="UP000595278"/>
    </source>
</evidence>
<evidence type="ECO:0000259" key="4">
    <source>
        <dbReference type="PROSITE" id="PS51782"/>
    </source>
</evidence>
<dbReference type="PANTHER" id="PTHR21666">
    <property type="entry name" value="PEPTIDASE-RELATED"/>
    <property type="match status" value="1"/>
</dbReference>
<dbReference type="CDD" id="cd00118">
    <property type="entry name" value="LysM"/>
    <property type="match status" value="1"/>
</dbReference>
<evidence type="ECO:0000256" key="2">
    <source>
        <dbReference type="SAM" id="MobiDB-lite"/>
    </source>
</evidence>
<dbReference type="GO" id="GO:0032153">
    <property type="term" value="C:cell division site"/>
    <property type="evidence" value="ECO:0007669"/>
    <property type="project" value="TreeGrafter"/>
</dbReference>
<evidence type="ECO:0000256" key="1">
    <source>
        <dbReference type="ARBA" id="ARBA00038420"/>
    </source>
</evidence>
<dbReference type="InterPro" id="IPR018392">
    <property type="entry name" value="LysM"/>
</dbReference>
<dbReference type="EMBL" id="CP067393">
    <property type="protein sequence ID" value="QQP85275.1"/>
    <property type="molecule type" value="Genomic_DNA"/>
</dbReference>
<dbReference type="Pfam" id="PF01551">
    <property type="entry name" value="Peptidase_M23"/>
    <property type="match status" value="1"/>
</dbReference>
<name>A0A974NEI3_9GAMM</name>
<comment type="similarity">
    <text evidence="1">Belongs to the E.coli NlpD/Haemophilus LppB family.</text>
</comment>
<dbReference type="PROSITE" id="PS51782">
    <property type="entry name" value="LYSM"/>
    <property type="match status" value="1"/>
</dbReference>